<dbReference type="STRING" id="1246626.BleG1_2411"/>
<dbReference type="PIRSF" id="PIRSF000521">
    <property type="entry name" value="Transaminase_4ab_Lys_Orn"/>
    <property type="match status" value="1"/>
</dbReference>
<evidence type="ECO:0000256" key="3">
    <source>
        <dbReference type="ARBA" id="ARBA00022679"/>
    </source>
</evidence>
<dbReference type="CDD" id="cd00610">
    <property type="entry name" value="OAT_like"/>
    <property type="match status" value="1"/>
</dbReference>
<dbReference type="GO" id="GO:0042802">
    <property type="term" value="F:identical protein binding"/>
    <property type="evidence" value="ECO:0007669"/>
    <property type="project" value="TreeGrafter"/>
</dbReference>
<evidence type="ECO:0000256" key="1">
    <source>
        <dbReference type="ARBA" id="ARBA00001933"/>
    </source>
</evidence>
<protein>
    <submittedName>
        <fullName evidence="6">Acetylornithine aminotransferase</fullName>
    </submittedName>
</protein>
<keyword evidence="4 5" id="KW-0663">Pyridoxal phosphate</keyword>
<dbReference type="Gene3D" id="3.90.1150.10">
    <property type="entry name" value="Aspartate Aminotransferase, domain 1"/>
    <property type="match status" value="1"/>
</dbReference>
<organism evidence="6 7">
    <name type="scientific">Shouchella lehensis G1</name>
    <dbReference type="NCBI Taxonomy" id="1246626"/>
    <lineage>
        <taxon>Bacteria</taxon>
        <taxon>Bacillati</taxon>
        <taxon>Bacillota</taxon>
        <taxon>Bacilli</taxon>
        <taxon>Bacillales</taxon>
        <taxon>Bacillaceae</taxon>
        <taxon>Shouchella</taxon>
    </lineage>
</organism>
<comment type="similarity">
    <text evidence="5">Belongs to the class-III pyridoxal-phosphate-dependent aminotransferase family.</text>
</comment>
<dbReference type="eggNOG" id="COG4992">
    <property type="taxonomic scope" value="Bacteria"/>
</dbReference>
<dbReference type="HOGENOM" id="CLU_016922_10_1_9"/>
<dbReference type="RefSeq" id="WP_038481159.1">
    <property type="nucleotide sequence ID" value="NZ_CP003923.1"/>
</dbReference>
<dbReference type="EMBL" id="CP003923">
    <property type="protein sequence ID" value="AIC94989.1"/>
    <property type="molecule type" value="Genomic_DNA"/>
</dbReference>
<dbReference type="InterPro" id="IPR015422">
    <property type="entry name" value="PyrdxlP-dep_Trfase_small"/>
</dbReference>
<dbReference type="PROSITE" id="PS00600">
    <property type="entry name" value="AA_TRANSFER_CLASS_3"/>
    <property type="match status" value="1"/>
</dbReference>
<dbReference type="PATRIC" id="fig|1246626.3.peg.2412"/>
<dbReference type="SUPFAM" id="SSF53383">
    <property type="entry name" value="PLP-dependent transferases"/>
    <property type="match status" value="1"/>
</dbReference>
<sequence>MDWLKRDEQALMRTYRRLPLVINEGKGSFLIDEEGRHYLDFITGLAVNVVGHSHPAILKTLQAQGSKFLHISNLYVNKPAVELAEKLAERTIGGKVFFANSGAEATEAVIKLIHKWSKQHNFSRKGVVVLKRSFHGRTLGAMKLTRQEGVYQDFPLHDLPVYEVEPEDAKGLEDILVQKKPAAVVMEPVLGSGGVVPLSHEYMQTVSQLCADHHVLFCMDEIQTGMGRTGTLFAYMQADVQPDVILFAKGIGGGLPLGGMIVSPHLTHLFAPGDHGTTFAPSPLSCALGLTVLDLLEEGLLHTSRLRSEQLQKGLADVQAQFPDILDHFRGRGMMIGLPTKGTPKQAAFIQQRMIEKGVLVDLTQGTIIRLLPPLVVTSEEVDLFISHFTSVLQEVEQELNV</sequence>
<keyword evidence="3 6" id="KW-0808">Transferase</keyword>
<dbReference type="OrthoDB" id="9807885at2"/>
<reference evidence="6 7" key="1">
    <citation type="journal article" date="2014" name="Gene">
        <title>A comparative genomic analysis of the alkalitolerant soil bacterium Bacillus lehensis G1.</title>
        <authorList>
            <person name="Noor Y.M."/>
            <person name="Samsulrizal N.H."/>
            <person name="Jema'on N.A."/>
            <person name="Low K.O."/>
            <person name="Ramli A.N."/>
            <person name="Alias N.I."/>
            <person name="Damis S.I."/>
            <person name="Fuzi S.F."/>
            <person name="Isa M.N."/>
            <person name="Murad A.M."/>
            <person name="Raih M.F."/>
            <person name="Bakar F.D."/>
            <person name="Najimudin N."/>
            <person name="Mahadi N.M."/>
            <person name="Illias R.M."/>
        </authorList>
    </citation>
    <scope>NUCLEOTIDE SEQUENCE [LARGE SCALE GENOMIC DNA]</scope>
    <source>
        <strain evidence="6 7">G1</strain>
    </source>
</reference>
<dbReference type="InterPro" id="IPR050103">
    <property type="entry name" value="Class-III_PLP-dep_AT"/>
</dbReference>
<dbReference type="Gene3D" id="3.40.640.10">
    <property type="entry name" value="Type I PLP-dependent aspartate aminotransferase-like (Major domain)"/>
    <property type="match status" value="1"/>
</dbReference>
<comment type="cofactor">
    <cofactor evidence="1">
        <name>pyridoxal 5'-phosphate</name>
        <dbReference type="ChEBI" id="CHEBI:597326"/>
    </cofactor>
</comment>
<dbReference type="NCBIfam" id="NF002325">
    <property type="entry name" value="PRK01278.1"/>
    <property type="match status" value="1"/>
</dbReference>
<gene>
    <name evidence="6" type="ORF">BleG1_2411</name>
</gene>
<dbReference type="Pfam" id="PF00202">
    <property type="entry name" value="Aminotran_3"/>
    <property type="match status" value="1"/>
</dbReference>
<dbReference type="PANTHER" id="PTHR11986:SF79">
    <property type="entry name" value="ACETYLORNITHINE AMINOTRANSFERASE, MITOCHONDRIAL"/>
    <property type="match status" value="1"/>
</dbReference>
<evidence type="ECO:0000256" key="4">
    <source>
        <dbReference type="ARBA" id="ARBA00022898"/>
    </source>
</evidence>
<dbReference type="AlphaFoldDB" id="A0A060M4J1"/>
<dbReference type="InterPro" id="IPR049704">
    <property type="entry name" value="Aminotrans_3_PPA_site"/>
</dbReference>
<dbReference type="Proteomes" id="UP000027142">
    <property type="component" value="Chromosome"/>
</dbReference>
<dbReference type="InterPro" id="IPR015421">
    <property type="entry name" value="PyrdxlP-dep_Trfase_major"/>
</dbReference>
<keyword evidence="2 6" id="KW-0032">Aminotransferase</keyword>
<evidence type="ECO:0000313" key="7">
    <source>
        <dbReference type="Proteomes" id="UP000027142"/>
    </source>
</evidence>
<dbReference type="GO" id="GO:0008483">
    <property type="term" value="F:transaminase activity"/>
    <property type="evidence" value="ECO:0007669"/>
    <property type="project" value="UniProtKB-KW"/>
</dbReference>
<dbReference type="InterPro" id="IPR015424">
    <property type="entry name" value="PyrdxlP-dep_Trfase"/>
</dbReference>
<evidence type="ECO:0000256" key="2">
    <source>
        <dbReference type="ARBA" id="ARBA00022576"/>
    </source>
</evidence>
<dbReference type="KEGG" id="ble:BleG1_2411"/>
<dbReference type="FunFam" id="3.40.640.10:FF:000004">
    <property type="entry name" value="Acetylornithine aminotransferase"/>
    <property type="match status" value="1"/>
</dbReference>
<evidence type="ECO:0000256" key="5">
    <source>
        <dbReference type="RuleBase" id="RU003560"/>
    </source>
</evidence>
<dbReference type="PANTHER" id="PTHR11986">
    <property type="entry name" value="AMINOTRANSFERASE CLASS III"/>
    <property type="match status" value="1"/>
</dbReference>
<proteinExistence type="inferred from homology"/>
<dbReference type="InterPro" id="IPR005814">
    <property type="entry name" value="Aminotrans_3"/>
</dbReference>
<accession>A0A060M4J1</accession>
<keyword evidence="7" id="KW-1185">Reference proteome</keyword>
<dbReference type="GO" id="GO:0030170">
    <property type="term" value="F:pyridoxal phosphate binding"/>
    <property type="evidence" value="ECO:0007669"/>
    <property type="project" value="InterPro"/>
</dbReference>
<name>A0A060M4J1_9BACI</name>
<evidence type="ECO:0000313" key="6">
    <source>
        <dbReference type="EMBL" id="AIC94989.1"/>
    </source>
</evidence>